<dbReference type="PANTHER" id="PTHR43297">
    <property type="entry name" value="OLIGOPEPTIDE TRANSPORT ATP-BINDING PROTEIN APPD"/>
    <property type="match status" value="1"/>
</dbReference>
<comment type="similarity">
    <text evidence="2">Belongs to the ABC transporter superfamily.</text>
</comment>
<feature type="domain" description="ABC transporter" evidence="10">
    <location>
        <begin position="39"/>
        <end position="285"/>
    </location>
</feature>
<dbReference type="InterPro" id="IPR050388">
    <property type="entry name" value="ABC_Ni/Peptide_Import"/>
</dbReference>
<gene>
    <name evidence="11" type="ORF">DX130_02995</name>
</gene>
<comment type="subcellular location">
    <subcellularLocation>
        <location evidence="1">Cell membrane</location>
        <topology evidence="1">Peripheral membrane protein</topology>
    </subcellularLocation>
</comment>
<keyword evidence="6" id="KW-0547">Nucleotide-binding</keyword>
<dbReference type="PROSITE" id="PS00211">
    <property type="entry name" value="ABC_TRANSPORTER_1"/>
    <property type="match status" value="1"/>
</dbReference>
<protein>
    <submittedName>
        <fullName evidence="11">ABC transporter ATP-binding protein</fullName>
    </submittedName>
</protein>
<dbReference type="PROSITE" id="PS50893">
    <property type="entry name" value="ABC_TRANSPORTER_2"/>
    <property type="match status" value="1"/>
</dbReference>
<dbReference type="FunFam" id="3.40.50.300:FF:000016">
    <property type="entry name" value="Oligopeptide ABC transporter ATP-binding component"/>
    <property type="match status" value="1"/>
</dbReference>
<dbReference type="InterPro" id="IPR003593">
    <property type="entry name" value="AAA+_ATPase"/>
</dbReference>
<dbReference type="InterPro" id="IPR013563">
    <property type="entry name" value="Oligopep_ABC_C"/>
</dbReference>
<dbReference type="SUPFAM" id="SSF52540">
    <property type="entry name" value="P-loop containing nucleoside triphosphate hydrolases"/>
    <property type="match status" value="1"/>
</dbReference>
<dbReference type="GO" id="GO:0015833">
    <property type="term" value="P:peptide transport"/>
    <property type="evidence" value="ECO:0007669"/>
    <property type="project" value="InterPro"/>
</dbReference>
<evidence type="ECO:0000256" key="5">
    <source>
        <dbReference type="ARBA" id="ARBA00022519"/>
    </source>
</evidence>
<keyword evidence="5" id="KW-0997">Cell inner membrane</keyword>
<evidence type="ECO:0000256" key="7">
    <source>
        <dbReference type="ARBA" id="ARBA00022840"/>
    </source>
</evidence>
<sequence>MPLLTDWVKKAIEPEPSSQQRNCRLPEAGERDEDELLAVRNLSVNVKSSSRPVIEGIDLTVGRGEIVGIVGESGCGKSVLSLSIMGLLPSALKLGGGELRLNGQSLHQASQRQIRSMRGKHMSMIFQDPMTSLNPTLTIGEQLTESLRLHLKLGGREARERAVLWLRRTGLPRPEAILSSYPHQLSGGMRQRVMIAIALCCEPELLIADEPTTALDVTIQAQILDVLFRIREEEQTSILFISHDLGVIAELCDRVAVMYAGQIVEQGTVEELFESPQHPYTIGLMKSIPKPEKKGMRLYAIPGTVPSLHDRGEGCRFQSRCAHAAAICLDAMPALEHRGGSHAVRCFLASGERREMDV</sequence>
<evidence type="ECO:0000256" key="4">
    <source>
        <dbReference type="ARBA" id="ARBA00022475"/>
    </source>
</evidence>
<evidence type="ECO:0000256" key="9">
    <source>
        <dbReference type="ARBA" id="ARBA00023136"/>
    </source>
</evidence>
<dbReference type="GO" id="GO:0005886">
    <property type="term" value="C:plasma membrane"/>
    <property type="evidence" value="ECO:0007669"/>
    <property type="project" value="UniProtKB-SubCell"/>
</dbReference>
<accession>A0A371PJT0</accession>
<dbReference type="Pfam" id="PF00005">
    <property type="entry name" value="ABC_tran"/>
    <property type="match status" value="1"/>
</dbReference>
<dbReference type="Proteomes" id="UP000261905">
    <property type="component" value="Unassembled WGS sequence"/>
</dbReference>
<dbReference type="GO" id="GO:0016887">
    <property type="term" value="F:ATP hydrolysis activity"/>
    <property type="evidence" value="ECO:0007669"/>
    <property type="project" value="InterPro"/>
</dbReference>
<evidence type="ECO:0000256" key="6">
    <source>
        <dbReference type="ARBA" id="ARBA00022741"/>
    </source>
</evidence>
<dbReference type="RefSeq" id="WP_116042711.1">
    <property type="nucleotide sequence ID" value="NZ_QUBQ01000001.1"/>
</dbReference>
<dbReference type="CDD" id="cd03257">
    <property type="entry name" value="ABC_NikE_OppD_transporters"/>
    <property type="match status" value="1"/>
</dbReference>
<name>A0A371PJT0_9BACL</name>
<evidence type="ECO:0000313" key="11">
    <source>
        <dbReference type="EMBL" id="REK76047.1"/>
    </source>
</evidence>
<evidence type="ECO:0000313" key="12">
    <source>
        <dbReference type="Proteomes" id="UP000261905"/>
    </source>
</evidence>
<keyword evidence="8" id="KW-1278">Translocase</keyword>
<dbReference type="InterPro" id="IPR027417">
    <property type="entry name" value="P-loop_NTPase"/>
</dbReference>
<organism evidence="11 12">
    <name type="scientific">Paenibacillus paeoniae</name>
    <dbReference type="NCBI Taxonomy" id="2292705"/>
    <lineage>
        <taxon>Bacteria</taxon>
        <taxon>Bacillati</taxon>
        <taxon>Bacillota</taxon>
        <taxon>Bacilli</taxon>
        <taxon>Bacillales</taxon>
        <taxon>Paenibacillaceae</taxon>
        <taxon>Paenibacillus</taxon>
    </lineage>
</organism>
<keyword evidence="12" id="KW-1185">Reference proteome</keyword>
<keyword evidence="7 11" id="KW-0067">ATP-binding</keyword>
<dbReference type="InterPro" id="IPR003439">
    <property type="entry name" value="ABC_transporter-like_ATP-bd"/>
</dbReference>
<dbReference type="OrthoDB" id="9802264at2"/>
<dbReference type="Gene3D" id="3.40.50.300">
    <property type="entry name" value="P-loop containing nucleotide triphosphate hydrolases"/>
    <property type="match status" value="1"/>
</dbReference>
<dbReference type="SMART" id="SM00382">
    <property type="entry name" value="AAA"/>
    <property type="match status" value="1"/>
</dbReference>
<dbReference type="AlphaFoldDB" id="A0A371PJT0"/>
<dbReference type="InterPro" id="IPR017871">
    <property type="entry name" value="ABC_transporter-like_CS"/>
</dbReference>
<comment type="caution">
    <text evidence="11">The sequence shown here is derived from an EMBL/GenBank/DDBJ whole genome shotgun (WGS) entry which is preliminary data.</text>
</comment>
<dbReference type="PANTHER" id="PTHR43297:SF14">
    <property type="entry name" value="ATPASE AAA-TYPE CORE DOMAIN-CONTAINING PROTEIN"/>
    <property type="match status" value="1"/>
</dbReference>
<evidence type="ECO:0000256" key="8">
    <source>
        <dbReference type="ARBA" id="ARBA00022967"/>
    </source>
</evidence>
<evidence type="ECO:0000256" key="2">
    <source>
        <dbReference type="ARBA" id="ARBA00005417"/>
    </source>
</evidence>
<reference evidence="11 12" key="1">
    <citation type="submission" date="2018-08" db="EMBL/GenBank/DDBJ databases">
        <title>Paenibacillus sp. M4BSY-1, whole genome shotgun sequence.</title>
        <authorList>
            <person name="Tuo L."/>
        </authorList>
    </citation>
    <scope>NUCLEOTIDE SEQUENCE [LARGE SCALE GENOMIC DNA]</scope>
    <source>
        <strain evidence="11 12">M4BSY-1</strain>
    </source>
</reference>
<evidence type="ECO:0000256" key="1">
    <source>
        <dbReference type="ARBA" id="ARBA00004202"/>
    </source>
</evidence>
<dbReference type="GO" id="GO:0005524">
    <property type="term" value="F:ATP binding"/>
    <property type="evidence" value="ECO:0007669"/>
    <property type="project" value="UniProtKB-KW"/>
</dbReference>
<keyword evidence="9" id="KW-0472">Membrane</keyword>
<proteinExistence type="inferred from homology"/>
<keyword evidence="4" id="KW-1003">Cell membrane</keyword>
<dbReference type="EMBL" id="QUBQ01000001">
    <property type="protein sequence ID" value="REK76047.1"/>
    <property type="molecule type" value="Genomic_DNA"/>
</dbReference>
<dbReference type="NCBIfam" id="TIGR01727">
    <property type="entry name" value="oligo_HPY"/>
    <property type="match status" value="1"/>
</dbReference>
<keyword evidence="3" id="KW-0813">Transport</keyword>
<evidence type="ECO:0000256" key="3">
    <source>
        <dbReference type="ARBA" id="ARBA00022448"/>
    </source>
</evidence>
<evidence type="ECO:0000259" key="10">
    <source>
        <dbReference type="PROSITE" id="PS50893"/>
    </source>
</evidence>
<dbReference type="Pfam" id="PF08352">
    <property type="entry name" value="oligo_HPY"/>
    <property type="match status" value="1"/>
</dbReference>